<dbReference type="AlphaFoldDB" id="A0A3D8J6C6"/>
<accession>A0A3D8J6C6</accession>
<dbReference type="InterPro" id="IPR010432">
    <property type="entry name" value="RDD"/>
</dbReference>
<organism evidence="8 9">
    <name type="scientific">Helicobacter anseris</name>
    <dbReference type="NCBI Taxonomy" id="375926"/>
    <lineage>
        <taxon>Bacteria</taxon>
        <taxon>Pseudomonadati</taxon>
        <taxon>Campylobacterota</taxon>
        <taxon>Epsilonproteobacteria</taxon>
        <taxon>Campylobacterales</taxon>
        <taxon>Helicobacteraceae</taxon>
        <taxon>Helicobacter</taxon>
    </lineage>
</organism>
<evidence type="ECO:0000256" key="5">
    <source>
        <dbReference type="ARBA" id="ARBA00023136"/>
    </source>
</evidence>
<feature type="transmembrane region" description="Helical" evidence="6">
    <location>
        <begin position="26"/>
        <end position="45"/>
    </location>
</feature>
<dbReference type="Proteomes" id="UP000256695">
    <property type="component" value="Unassembled WGS sequence"/>
</dbReference>
<gene>
    <name evidence="8" type="ORF">CQA57_05950</name>
</gene>
<dbReference type="OrthoDB" id="5349007at2"/>
<feature type="domain" description="RDD" evidence="7">
    <location>
        <begin position="6"/>
        <end position="107"/>
    </location>
</feature>
<dbReference type="GO" id="GO:0005886">
    <property type="term" value="C:plasma membrane"/>
    <property type="evidence" value="ECO:0007669"/>
    <property type="project" value="UniProtKB-SubCell"/>
</dbReference>
<comment type="subcellular location">
    <subcellularLocation>
        <location evidence="1">Cell membrane</location>
        <topology evidence="1">Multi-pass membrane protein</topology>
    </subcellularLocation>
</comment>
<proteinExistence type="predicted"/>
<comment type="caution">
    <text evidence="8">The sequence shown here is derived from an EMBL/GenBank/DDBJ whole genome shotgun (WGS) entry which is preliminary data.</text>
</comment>
<dbReference type="InterPro" id="IPR051791">
    <property type="entry name" value="Pra-immunoreactive"/>
</dbReference>
<dbReference type="EMBL" id="NXLX01000014">
    <property type="protein sequence ID" value="RDU73008.1"/>
    <property type="molecule type" value="Genomic_DNA"/>
</dbReference>
<reference evidence="8 9" key="1">
    <citation type="submission" date="2018-04" db="EMBL/GenBank/DDBJ databases">
        <title>Novel Campyloabacter and Helicobacter Species and Strains.</title>
        <authorList>
            <person name="Mannion A.J."/>
            <person name="Shen Z."/>
            <person name="Fox J.G."/>
        </authorList>
    </citation>
    <scope>NUCLEOTIDE SEQUENCE [LARGE SCALE GENOMIC DNA]</scope>
    <source>
        <strain evidence="8 9">MIT 04-9362</strain>
    </source>
</reference>
<evidence type="ECO:0000256" key="6">
    <source>
        <dbReference type="SAM" id="Phobius"/>
    </source>
</evidence>
<keyword evidence="2" id="KW-1003">Cell membrane</keyword>
<keyword evidence="9" id="KW-1185">Reference proteome</keyword>
<protein>
    <submittedName>
        <fullName evidence="8">RDD family protein</fullName>
    </submittedName>
</protein>
<evidence type="ECO:0000313" key="9">
    <source>
        <dbReference type="Proteomes" id="UP000256695"/>
    </source>
</evidence>
<feature type="transmembrane region" description="Helical" evidence="6">
    <location>
        <begin position="72"/>
        <end position="94"/>
    </location>
</feature>
<keyword evidence="3 6" id="KW-0812">Transmembrane</keyword>
<evidence type="ECO:0000256" key="1">
    <source>
        <dbReference type="ARBA" id="ARBA00004651"/>
    </source>
</evidence>
<dbReference type="PANTHER" id="PTHR36115">
    <property type="entry name" value="PROLINE-RICH ANTIGEN HOMOLOG-RELATED"/>
    <property type="match status" value="1"/>
</dbReference>
<evidence type="ECO:0000256" key="3">
    <source>
        <dbReference type="ARBA" id="ARBA00022692"/>
    </source>
</evidence>
<evidence type="ECO:0000256" key="4">
    <source>
        <dbReference type="ARBA" id="ARBA00022989"/>
    </source>
</evidence>
<evidence type="ECO:0000259" key="7">
    <source>
        <dbReference type="Pfam" id="PF06271"/>
    </source>
</evidence>
<sequence>MIYTPILYIMTYFILDGAKSFQSNQGAIFLCFILYGVITASFLSAKMQTPGFKYAQIRLTNHQGKKIGFIHAFLRFIIWSLSMTFLIGFFFPFFNKKNECLHDYICKTKISFQK</sequence>
<evidence type="ECO:0000313" key="8">
    <source>
        <dbReference type="EMBL" id="RDU73008.1"/>
    </source>
</evidence>
<name>A0A3D8J6C6_9HELI</name>
<dbReference type="Pfam" id="PF06271">
    <property type="entry name" value="RDD"/>
    <property type="match status" value="1"/>
</dbReference>
<evidence type="ECO:0000256" key="2">
    <source>
        <dbReference type="ARBA" id="ARBA00022475"/>
    </source>
</evidence>
<keyword evidence="4 6" id="KW-1133">Transmembrane helix</keyword>
<keyword evidence="5 6" id="KW-0472">Membrane</keyword>